<organism evidence="2">
    <name type="scientific">Arundo donax</name>
    <name type="common">Giant reed</name>
    <name type="synonym">Donax arundinaceus</name>
    <dbReference type="NCBI Taxonomy" id="35708"/>
    <lineage>
        <taxon>Eukaryota</taxon>
        <taxon>Viridiplantae</taxon>
        <taxon>Streptophyta</taxon>
        <taxon>Embryophyta</taxon>
        <taxon>Tracheophyta</taxon>
        <taxon>Spermatophyta</taxon>
        <taxon>Magnoliopsida</taxon>
        <taxon>Liliopsida</taxon>
        <taxon>Poales</taxon>
        <taxon>Poaceae</taxon>
        <taxon>PACMAD clade</taxon>
        <taxon>Arundinoideae</taxon>
        <taxon>Arundineae</taxon>
        <taxon>Arundo</taxon>
    </lineage>
</organism>
<name>A0A0A9AK16_ARUDO</name>
<proteinExistence type="predicted"/>
<feature type="compositionally biased region" description="Basic and acidic residues" evidence="1">
    <location>
        <begin position="1"/>
        <end position="10"/>
    </location>
</feature>
<feature type="compositionally biased region" description="Basic residues" evidence="1">
    <location>
        <begin position="13"/>
        <end position="22"/>
    </location>
</feature>
<reference evidence="2" key="2">
    <citation type="journal article" date="2015" name="Data Brief">
        <title>Shoot transcriptome of the giant reed, Arundo donax.</title>
        <authorList>
            <person name="Barrero R.A."/>
            <person name="Guerrero F.D."/>
            <person name="Moolhuijzen P."/>
            <person name="Goolsby J.A."/>
            <person name="Tidwell J."/>
            <person name="Bellgard S.E."/>
            <person name="Bellgard M.I."/>
        </authorList>
    </citation>
    <scope>NUCLEOTIDE SEQUENCE</scope>
    <source>
        <tissue evidence="2">Shoot tissue taken approximately 20 cm above the soil surface</tissue>
    </source>
</reference>
<protein>
    <submittedName>
        <fullName evidence="2">Uncharacterized protein</fullName>
    </submittedName>
</protein>
<reference evidence="2" key="1">
    <citation type="submission" date="2014-09" db="EMBL/GenBank/DDBJ databases">
        <authorList>
            <person name="Magalhaes I.L.F."/>
            <person name="Oliveira U."/>
            <person name="Santos F.R."/>
            <person name="Vidigal T.H.D.A."/>
            <person name="Brescovit A.D."/>
            <person name="Santos A.J."/>
        </authorList>
    </citation>
    <scope>NUCLEOTIDE SEQUENCE</scope>
    <source>
        <tissue evidence="2">Shoot tissue taken approximately 20 cm above the soil surface</tissue>
    </source>
</reference>
<feature type="region of interest" description="Disordered" evidence="1">
    <location>
        <begin position="1"/>
        <end position="22"/>
    </location>
</feature>
<evidence type="ECO:0000256" key="1">
    <source>
        <dbReference type="SAM" id="MobiDB-lite"/>
    </source>
</evidence>
<accession>A0A0A9AK16</accession>
<dbReference type="EMBL" id="GBRH01250458">
    <property type="protein sequence ID" value="JAD47437.1"/>
    <property type="molecule type" value="Transcribed_RNA"/>
</dbReference>
<sequence length="22" mass="2737">MHQRGREQTAHRSGWRGRRTSW</sequence>
<dbReference type="AlphaFoldDB" id="A0A0A9AK16"/>
<evidence type="ECO:0000313" key="2">
    <source>
        <dbReference type="EMBL" id="JAD47437.1"/>
    </source>
</evidence>